<evidence type="ECO:0000256" key="8">
    <source>
        <dbReference type="ARBA" id="ARBA00022989"/>
    </source>
</evidence>
<accession>V6F3I9</accession>
<evidence type="ECO:0000256" key="10">
    <source>
        <dbReference type="ARBA" id="ARBA00023136"/>
    </source>
</evidence>
<keyword evidence="1 11" id="KW-0813">Transport</keyword>
<keyword evidence="5 11" id="KW-0547">Nucleotide-binding</keyword>
<evidence type="ECO:0000256" key="11">
    <source>
        <dbReference type="HAMAP-Rule" id="MF_00276"/>
    </source>
</evidence>
<dbReference type="Proteomes" id="UP000018922">
    <property type="component" value="Chromosome I"/>
</dbReference>
<keyword evidence="10 11" id="KW-0472">Membrane</keyword>
<comment type="subcellular location">
    <subcellularLocation>
        <location evidence="11">Cell inner membrane</location>
        <topology evidence="11">Single-pass membrane protein</topology>
    </subcellularLocation>
</comment>
<keyword evidence="6 11" id="KW-0067">ATP-binding</keyword>
<proteinExistence type="inferred from homology"/>
<dbReference type="GO" id="GO:0008556">
    <property type="term" value="F:P-type potassium transmembrane transporter activity"/>
    <property type="evidence" value="ECO:0007669"/>
    <property type="project" value="InterPro"/>
</dbReference>
<evidence type="ECO:0000256" key="4">
    <source>
        <dbReference type="ARBA" id="ARBA00022692"/>
    </source>
</evidence>
<evidence type="ECO:0000256" key="3">
    <source>
        <dbReference type="ARBA" id="ARBA00022538"/>
    </source>
</evidence>
<name>V6F3I9_MAGGM</name>
<sequence length="193" mass="20141">MIKELRPALSLLLMLTALTGLAYPLAVTGLAQLVFPWQAQGSLIERDGHVVGSALIGQSFSGPGYFHGRPSATADQPYNAANSMGSNLAPSARALADGVTAAVQAARAGNPGTKGPVPMDLVTASASGLDPHISPAAARFQVKRVAKARQVTEDEIEAVLAALTEGRELAILGEARVNVLMLNLALDQRWPIR</sequence>
<keyword evidence="13" id="KW-1185">Reference proteome</keyword>
<comment type="similarity">
    <text evidence="11">Belongs to the KdpC family.</text>
</comment>
<evidence type="ECO:0000256" key="1">
    <source>
        <dbReference type="ARBA" id="ARBA00022448"/>
    </source>
</evidence>
<keyword evidence="8 11" id="KW-1133">Transmembrane helix</keyword>
<keyword evidence="11" id="KW-0997">Cell inner membrane</keyword>
<reference evidence="12 13" key="1">
    <citation type="journal article" date="2014" name="Genome Announc.">
        <title>Complete genome sequence of Magnetospirillum gryphiswaldense MSR-1.</title>
        <authorList>
            <person name="Wang X."/>
            <person name="Wang Q."/>
            <person name="Zhang W."/>
            <person name="Wang Y."/>
            <person name="Li L."/>
            <person name="Wen T."/>
            <person name="Zhang T."/>
            <person name="Zhang Y."/>
            <person name="Xu J."/>
            <person name="Hu J."/>
            <person name="Li S."/>
            <person name="Liu L."/>
            <person name="Liu J."/>
            <person name="Jiang W."/>
            <person name="Tian J."/>
            <person name="Li Y."/>
            <person name="Schuler D."/>
            <person name="Wang L."/>
            <person name="Li J."/>
        </authorList>
    </citation>
    <scope>NUCLEOTIDE SEQUENCE [LARGE SCALE GENOMIC DNA]</scope>
    <source>
        <strain evidence="13">DSM 6361 / JCM 21280 / NBRC 15271 / MSR-1</strain>
    </source>
</reference>
<dbReference type="PIRSF" id="PIRSF001296">
    <property type="entry name" value="K_ATPase_KdpC"/>
    <property type="match status" value="1"/>
</dbReference>
<dbReference type="GO" id="GO:0005524">
    <property type="term" value="F:ATP binding"/>
    <property type="evidence" value="ECO:0007669"/>
    <property type="project" value="UniProtKB-UniRule"/>
</dbReference>
<dbReference type="PANTHER" id="PTHR30042:SF2">
    <property type="entry name" value="POTASSIUM-TRANSPORTING ATPASE KDPC SUBUNIT"/>
    <property type="match status" value="1"/>
</dbReference>
<evidence type="ECO:0000256" key="9">
    <source>
        <dbReference type="ARBA" id="ARBA00023065"/>
    </source>
</evidence>
<keyword evidence="3 11" id="KW-0633">Potassium transport</keyword>
<evidence type="ECO:0000256" key="2">
    <source>
        <dbReference type="ARBA" id="ARBA00022475"/>
    </source>
</evidence>
<gene>
    <name evidence="11 12" type="primary">kdpC</name>
    <name evidence="12" type="ordered locus">MGMSRv2__1828</name>
</gene>
<dbReference type="HOGENOM" id="CLU_077094_2_0_5"/>
<dbReference type="KEGG" id="mgy:MGMSRv2__1828"/>
<dbReference type="STRING" id="1430440.MGMSRv2__1828"/>
<dbReference type="InterPro" id="IPR003820">
    <property type="entry name" value="KdpC"/>
</dbReference>
<dbReference type="NCBIfam" id="NF001454">
    <property type="entry name" value="PRK00315.1"/>
    <property type="match status" value="1"/>
</dbReference>
<keyword evidence="7 11" id="KW-0630">Potassium</keyword>
<evidence type="ECO:0000313" key="12">
    <source>
        <dbReference type="EMBL" id="CDK99043.1"/>
    </source>
</evidence>
<evidence type="ECO:0000313" key="13">
    <source>
        <dbReference type="Proteomes" id="UP000018922"/>
    </source>
</evidence>
<dbReference type="Pfam" id="PF02669">
    <property type="entry name" value="KdpC"/>
    <property type="match status" value="1"/>
</dbReference>
<dbReference type="PANTHER" id="PTHR30042">
    <property type="entry name" value="POTASSIUM-TRANSPORTING ATPASE C CHAIN"/>
    <property type="match status" value="1"/>
</dbReference>
<comment type="function">
    <text evidence="11">Part of the high-affinity ATP-driven potassium transport (or Kdp) system, which catalyzes the hydrolysis of ATP coupled with the electrogenic transport of potassium into the cytoplasm. This subunit acts as a catalytic chaperone that increases the ATP-binding affinity of the ATP-hydrolyzing subunit KdpB by the formation of a transient KdpB/KdpC/ATP ternary complex.</text>
</comment>
<comment type="subunit">
    <text evidence="11">The system is composed of three essential subunits: KdpA, KdpB and KdpC.</text>
</comment>
<dbReference type="GO" id="GO:0005886">
    <property type="term" value="C:plasma membrane"/>
    <property type="evidence" value="ECO:0007669"/>
    <property type="project" value="UniProtKB-SubCell"/>
</dbReference>
<evidence type="ECO:0000256" key="6">
    <source>
        <dbReference type="ARBA" id="ARBA00022840"/>
    </source>
</evidence>
<dbReference type="AlphaFoldDB" id="V6F3I9"/>
<organism evidence="12 13">
    <name type="scientific">Magnetospirillum gryphiswaldense (strain DSM 6361 / JCM 21280 / NBRC 15271 / MSR-1)</name>
    <dbReference type="NCBI Taxonomy" id="431944"/>
    <lineage>
        <taxon>Bacteria</taxon>
        <taxon>Pseudomonadati</taxon>
        <taxon>Pseudomonadota</taxon>
        <taxon>Alphaproteobacteria</taxon>
        <taxon>Rhodospirillales</taxon>
        <taxon>Rhodospirillaceae</taxon>
        <taxon>Magnetospirillum</taxon>
    </lineage>
</organism>
<evidence type="ECO:0000256" key="7">
    <source>
        <dbReference type="ARBA" id="ARBA00022958"/>
    </source>
</evidence>
<protein>
    <recommendedName>
        <fullName evidence="11">Potassium-transporting ATPase KdpC subunit</fullName>
    </recommendedName>
    <alternativeName>
        <fullName evidence="11">ATP phosphohydrolase [potassium-transporting] C chain</fullName>
    </alternativeName>
    <alternativeName>
        <fullName evidence="11">Potassium-binding and translocating subunit C</fullName>
    </alternativeName>
    <alternativeName>
        <fullName evidence="11">Potassium-translocating ATPase C chain</fullName>
    </alternativeName>
</protein>
<evidence type="ECO:0000256" key="5">
    <source>
        <dbReference type="ARBA" id="ARBA00022741"/>
    </source>
</evidence>
<keyword evidence="4 11" id="KW-0812">Transmembrane</keyword>
<keyword evidence="9 11" id="KW-0406">Ion transport</keyword>
<dbReference type="NCBIfam" id="TIGR00681">
    <property type="entry name" value="kdpC"/>
    <property type="match status" value="1"/>
</dbReference>
<dbReference type="EMBL" id="HG794546">
    <property type="protein sequence ID" value="CDK99043.1"/>
    <property type="molecule type" value="Genomic_DNA"/>
</dbReference>
<dbReference type="eggNOG" id="COG2156">
    <property type="taxonomic scope" value="Bacteria"/>
</dbReference>
<keyword evidence="2 11" id="KW-1003">Cell membrane</keyword>
<dbReference type="HAMAP" id="MF_00276">
    <property type="entry name" value="KdpC"/>
    <property type="match status" value="1"/>
</dbReference>